<name>A0A835YPS9_9STRA</name>
<feature type="region of interest" description="Disordered" evidence="7">
    <location>
        <begin position="310"/>
        <end position="337"/>
    </location>
</feature>
<sequence>MRCCQMVMGPAGVGKSTYCKAIQDYAATSRRTIHVVNLDPAAEAFEYDVAFDVRDLITLADVMEELELGPNGGLVYCMEYLLDNVDWLKDELDNYDDDEYIVFDCPGQVELYSYEYNVFDCPGQVELYSHIPVMKRLLEHFRYWGYTVCGVYALDATFMGDPAKFISGTLLSLSAMVQLELPHINVLTKCDLADMEEVEKFLDLDSAALASMHELATRSSRQRLGGEQGGQGAVGGAAASDAARQEGSHIAAPASSSAQQRALPRLERLTAAIAGIIDEFSMVGFIPMDISDDQSVALVLQHADHITQYGEGLEPKDPDDEAPDDDSMAQEFYGGLG</sequence>
<dbReference type="Gene3D" id="3.40.50.300">
    <property type="entry name" value="P-loop containing nucleotide triphosphate hydrolases"/>
    <property type="match status" value="2"/>
</dbReference>
<accession>A0A835YPS9</accession>
<keyword evidence="5 6" id="KW-0342">GTP-binding</keyword>
<dbReference type="GO" id="GO:0005525">
    <property type="term" value="F:GTP binding"/>
    <property type="evidence" value="ECO:0007669"/>
    <property type="project" value="UniProtKB-KW"/>
</dbReference>
<feature type="compositionally biased region" description="Gly residues" evidence="7">
    <location>
        <begin position="226"/>
        <end position="235"/>
    </location>
</feature>
<gene>
    <name evidence="8" type="ORF">JKP88DRAFT_188027</name>
</gene>
<organism evidence="8 9">
    <name type="scientific">Tribonema minus</name>
    <dbReference type="NCBI Taxonomy" id="303371"/>
    <lineage>
        <taxon>Eukaryota</taxon>
        <taxon>Sar</taxon>
        <taxon>Stramenopiles</taxon>
        <taxon>Ochrophyta</taxon>
        <taxon>PX clade</taxon>
        <taxon>Xanthophyceae</taxon>
        <taxon>Tribonematales</taxon>
        <taxon>Tribonemataceae</taxon>
        <taxon>Tribonema</taxon>
    </lineage>
</organism>
<dbReference type="PANTHER" id="PTHR21231:SF7">
    <property type="entry name" value="GPN-LOOP GTPASE 3"/>
    <property type="match status" value="1"/>
</dbReference>
<dbReference type="AlphaFoldDB" id="A0A835YPS9"/>
<dbReference type="Proteomes" id="UP000664859">
    <property type="component" value="Unassembled WGS sequence"/>
</dbReference>
<evidence type="ECO:0000256" key="6">
    <source>
        <dbReference type="RuleBase" id="RU365059"/>
    </source>
</evidence>
<comment type="function">
    <text evidence="6">Small GTPase required for proper nuclear import of RNA polymerase II and III (RNAPII and RNAPIII). May act at an RNAP assembly step prior to nuclear import.</text>
</comment>
<dbReference type="Pfam" id="PF03029">
    <property type="entry name" value="ATP_bind_1"/>
    <property type="match status" value="1"/>
</dbReference>
<dbReference type="CDD" id="cd17872">
    <property type="entry name" value="GPN3"/>
    <property type="match status" value="1"/>
</dbReference>
<dbReference type="InterPro" id="IPR004130">
    <property type="entry name" value="Gpn"/>
</dbReference>
<dbReference type="EMBL" id="JAFCMP010000479">
    <property type="protein sequence ID" value="KAG5179356.1"/>
    <property type="molecule type" value="Genomic_DNA"/>
</dbReference>
<dbReference type="InterPro" id="IPR030228">
    <property type="entry name" value="Gpn3"/>
</dbReference>
<evidence type="ECO:0000256" key="4">
    <source>
        <dbReference type="ARBA" id="ARBA00022801"/>
    </source>
</evidence>
<evidence type="ECO:0000313" key="9">
    <source>
        <dbReference type="Proteomes" id="UP000664859"/>
    </source>
</evidence>
<evidence type="ECO:0000256" key="3">
    <source>
        <dbReference type="ARBA" id="ARBA00022741"/>
    </source>
</evidence>
<evidence type="ECO:0000256" key="5">
    <source>
        <dbReference type="ARBA" id="ARBA00023134"/>
    </source>
</evidence>
<keyword evidence="9" id="KW-1185">Reference proteome</keyword>
<evidence type="ECO:0000256" key="7">
    <source>
        <dbReference type="SAM" id="MobiDB-lite"/>
    </source>
</evidence>
<comment type="subunit">
    <text evidence="6">Binds to RNA polymerase II (RNAPII).</text>
</comment>
<comment type="similarity">
    <text evidence="1 6">Belongs to the GPN-loop GTPase family.</text>
</comment>
<dbReference type="PANTHER" id="PTHR21231">
    <property type="entry name" value="XPA-BINDING PROTEIN 1-RELATED"/>
    <property type="match status" value="1"/>
</dbReference>
<keyword evidence="4 6" id="KW-0378">Hydrolase</keyword>
<protein>
    <recommendedName>
        <fullName evidence="2 6">GPN-loop GTPase 3</fullName>
    </recommendedName>
</protein>
<dbReference type="InterPro" id="IPR027417">
    <property type="entry name" value="P-loop_NTPase"/>
</dbReference>
<evidence type="ECO:0000313" key="8">
    <source>
        <dbReference type="EMBL" id="KAG5179356.1"/>
    </source>
</evidence>
<evidence type="ECO:0000256" key="2">
    <source>
        <dbReference type="ARBA" id="ARBA00014587"/>
    </source>
</evidence>
<keyword evidence="3 6" id="KW-0547">Nucleotide-binding</keyword>
<feature type="region of interest" description="Disordered" evidence="7">
    <location>
        <begin position="219"/>
        <end position="257"/>
    </location>
</feature>
<feature type="compositionally biased region" description="Acidic residues" evidence="7">
    <location>
        <begin position="317"/>
        <end position="328"/>
    </location>
</feature>
<dbReference type="GO" id="GO:0003924">
    <property type="term" value="F:GTPase activity"/>
    <property type="evidence" value="ECO:0007669"/>
    <property type="project" value="TreeGrafter"/>
</dbReference>
<proteinExistence type="inferred from homology"/>
<evidence type="ECO:0000256" key="1">
    <source>
        <dbReference type="ARBA" id="ARBA00005290"/>
    </source>
</evidence>
<reference evidence="8" key="1">
    <citation type="submission" date="2021-02" db="EMBL/GenBank/DDBJ databases">
        <title>First Annotated Genome of the Yellow-green Alga Tribonema minus.</title>
        <authorList>
            <person name="Mahan K.M."/>
        </authorList>
    </citation>
    <scope>NUCLEOTIDE SEQUENCE</scope>
    <source>
        <strain evidence="8">UTEX B ZZ1240</strain>
    </source>
</reference>
<dbReference type="SUPFAM" id="SSF52540">
    <property type="entry name" value="P-loop containing nucleoside triphosphate hydrolases"/>
    <property type="match status" value="2"/>
</dbReference>
<dbReference type="OrthoDB" id="5839at2759"/>
<comment type="caution">
    <text evidence="8">The sequence shown here is derived from an EMBL/GenBank/DDBJ whole genome shotgun (WGS) entry which is preliminary data.</text>
</comment>